<evidence type="ECO:0000313" key="14">
    <source>
        <dbReference type="Proteomes" id="UP001209570"/>
    </source>
</evidence>
<keyword evidence="4 10" id="KW-0285">Flavoprotein</keyword>
<dbReference type="Pfam" id="PF02913">
    <property type="entry name" value="FAD-oxidase_C"/>
    <property type="match status" value="1"/>
</dbReference>
<comment type="function">
    <text evidence="10">Catalyzes the exchange of an acyl for a long-chain alkyl group and the formation of the ether bond in the biosynthesis of ether phospholipids.</text>
</comment>
<dbReference type="InterPro" id="IPR004113">
    <property type="entry name" value="FAD-bd_oxidored_4_C"/>
</dbReference>
<feature type="binding site" evidence="8">
    <location>
        <begin position="278"/>
        <end position="284"/>
    </location>
    <ligand>
        <name>FAD</name>
        <dbReference type="ChEBI" id="CHEBI:57692"/>
    </ligand>
</feature>
<comment type="cofactor">
    <cofactor evidence="8 10">
        <name>FAD</name>
        <dbReference type="ChEBI" id="CHEBI:57692"/>
    </cofactor>
</comment>
<keyword evidence="14" id="KW-1185">Reference proteome</keyword>
<dbReference type="InterPro" id="IPR036318">
    <property type="entry name" value="FAD-bd_PCMH-like_sf"/>
</dbReference>
<dbReference type="EC" id="2.5.1.26" evidence="3 10"/>
<dbReference type="Pfam" id="PF01565">
    <property type="entry name" value="FAD_binding_4"/>
    <property type="match status" value="1"/>
</dbReference>
<feature type="binding site" evidence="8">
    <location>
        <begin position="343"/>
        <end position="349"/>
    </location>
    <ligand>
        <name>FAD</name>
        <dbReference type="ChEBI" id="CHEBI:57692"/>
    </ligand>
</feature>
<keyword evidence="10" id="KW-0443">Lipid metabolism</keyword>
<keyword evidence="10" id="KW-0444">Lipid biosynthesis</keyword>
<dbReference type="GO" id="GO:0005777">
    <property type="term" value="C:peroxisome"/>
    <property type="evidence" value="ECO:0007669"/>
    <property type="project" value="UniProtKB-SubCell"/>
</dbReference>
<dbReference type="InterPro" id="IPR016169">
    <property type="entry name" value="FAD-bd_PCMH_sub2"/>
</dbReference>
<evidence type="ECO:0000256" key="11">
    <source>
        <dbReference type="SAM" id="MobiDB-lite"/>
    </source>
</evidence>
<comment type="caution">
    <text evidence="13">The sequence shown here is derived from an EMBL/GenBank/DDBJ whole genome shotgun (WGS) entry which is preliminary data.</text>
</comment>
<feature type="compositionally biased region" description="Low complexity" evidence="11">
    <location>
        <begin position="33"/>
        <end position="49"/>
    </location>
</feature>
<evidence type="ECO:0000256" key="10">
    <source>
        <dbReference type="RuleBase" id="RU363113"/>
    </source>
</evidence>
<dbReference type="Gene3D" id="3.30.43.10">
    <property type="entry name" value="Uridine Diphospho-n-acetylenolpyruvylglucosamine Reductase, domain 2"/>
    <property type="match status" value="1"/>
</dbReference>
<dbReference type="Proteomes" id="UP001209570">
    <property type="component" value="Unassembled WGS sequence"/>
</dbReference>
<feature type="binding site" evidence="7">
    <location>
        <position position="491"/>
    </location>
    <ligand>
        <name>substrate</name>
    </ligand>
</feature>
<dbReference type="InterPro" id="IPR016164">
    <property type="entry name" value="FAD-linked_Oxase-like_C"/>
</dbReference>
<gene>
    <name evidence="13" type="ORF">P43SY_000431</name>
</gene>
<accession>A0AAD5M0F5</accession>
<comment type="similarity">
    <text evidence="2 10">Belongs to the FAD-binding oxidoreductase/transferase type 4 family.</text>
</comment>
<organism evidence="13 14">
    <name type="scientific">Pythium insidiosum</name>
    <name type="common">Pythiosis disease agent</name>
    <dbReference type="NCBI Taxonomy" id="114742"/>
    <lineage>
        <taxon>Eukaryota</taxon>
        <taxon>Sar</taxon>
        <taxon>Stramenopiles</taxon>
        <taxon>Oomycota</taxon>
        <taxon>Peronosporomycetes</taxon>
        <taxon>Pythiales</taxon>
        <taxon>Pythiaceae</taxon>
        <taxon>Pythium</taxon>
    </lineage>
</organism>
<keyword evidence="10" id="KW-0576">Peroxisome</keyword>
<dbReference type="InterPro" id="IPR006094">
    <property type="entry name" value="Oxid_FAD_bind_N"/>
</dbReference>
<dbReference type="Gene3D" id="3.30.300.330">
    <property type="match status" value="1"/>
</dbReference>
<dbReference type="PANTHER" id="PTHR46568:SF1">
    <property type="entry name" value="ALKYLDIHYDROXYACETONEPHOSPHATE SYNTHASE, PEROXISOMAL"/>
    <property type="match status" value="1"/>
</dbReference>
<dbReference type="GO" id="GO:0008609">
    <property type="term" value="F:alkylglycerone-phosphate synthase activity"/>
    <property type="evidence" value="ECO:0007669"/>
    <property type="project" value="UniProtKB-EC"/>
</dbReference>
<reference evidence="13" key="1">
    <citation type="submission" date="2021-12" db="EMBL/GenBank/DDBJ databases">
        <title>Prjna785345.</title>
        <authorList>
            <person name="Rujirawat T."/>
            <person name="Krajaejun T."/>
        </authorList>
    </citation>
    <scope>NUCLEOTIDE SEQUENCE</scope>
    <source>
        <strain evidence="13">Pi057C3</strain>
    </source>
</reference>
<protein>
    <recommendedName>
        <fullName evidence="3 10">Alkylglycerone-phosphate synthase</fullName>
        <shortName evidence="10">Alkyl-DHAP synthase</shortName>
        <ecNumber evidence="3 10">2.5.1.26</ecNumber>
    </recommendedName>
</protein>
<feature type="site" description="Important for enzyme activity" evidence="9">
    <location>
        <position position="394"/>
    </location>
</feature>
<dbReference type="Gene3D" id="3.30.465.10">
    <property type="match status" value="1"/>
</dbReference>
<dbReference type="InterPro" id="IPR016171">
    <property type="entry name" value="Vanillyl_alc_oxidase_C-sub2"/>
</dbReference>
<dbReference type="EMBL" id="JAKCXM010000169">
    <property type="protein sequence ID" value="KAJ0399863.1"/>
    <property type="molecule type" value="Genomic_DNA"/>
</dbReference>
<comment type="pathway">
    <text evidence="1 10">Glycerolipid metabolism; ether lipid biosynthesis.</text>
</comment>
<evidence type="ECO:0000256" key="6">
    <source>
        <dbReference type="PIRSR" id="PIRSR625650-1"/>
    </source>
</evidence>
<comment type="subcellular location">
    <subcellularLocation>
        <location evidence="10">Peroxisome</location>
    </subcellularLocation>
</comment>
<feature type="region of interest" description="Disordered" evidence="11">
    <location>
        <begin position="33"/>
        <end position="52"/>
    </location>
</feature>
<comment type="subunit">
    <text evidence="10">Homodimer.</text>
</comment>
<dbReference type="SUPFAM" id="SSF55103">
    <property type="entry name" value="FAD-linked oxidases, C-terminal domain"/>
    <property type="match status" value="1"/>
</dbReference>
<evidence type="ECO:0000256" key="8">
    <source>
        <dbReference type="PIRSR" id="PIRSR625650-3"/>
    </source>
</evidence>
<dbReference type="GO" id="GO:0071949">
    <property type="term" value="F:FAD binding"/>
    <property type="evidence" value="ECO:0007669"/>
    <property type="project" value="InterPro"/>
</dbReference>
<evidence type="ECO:0000256" key="3">
    <source>
        <dbReference type="ARBA" id="ARBA00012385"/>
    </source>
</evidence>
<feature type="active site" description="Proton donor/acceptor" evidence="6">
    <location>
        <position position="555"/>
    </location>
</feature>
<evidence type="ECO:0000259" key="12">
    <source>
        <dbReference type="PROSITE" id="PS51387"/>
    </source>
</evidence>
<dbReference type="AlphaFoldDB" id="A0AAD5M0F5"/>
<evidence type="ECO:0000256" key="9">
    <source>
        <dbReference type="PIRSR" id="PIRSR625650-4"/>
    </source>
</evidence>
<evidence type="ECO:0000256" key="5">
    <source>
        <dbReference type="ARBA" id="ARBA00022827"/>
    </source>
</evidence>
<evidence type="ECO:0000256" key="7">
    <source>
        <dbReference type="PIRSR" id="PIRSR625650-2"/>
    </source>
</evidence>
<evidence type="ECO:0000256" key="2">
    <source>
        <dbReference type="ARBA" id="ARBA00008000"/>
    </source>
</evidence>
<name>A0AAD5M0F5_PYTIN</name>
<comment type="catalytic activity">
    <reaction evidence="10">
        <text>a long chain fatty alcohol + a 1-acylglycerone 3-phosphate = a 1-O-alkylglycerone 3-phosphate + a long-chain fatty acid + H(+)</text>
        <dbReference type="Rhea" id="RHEA:36171"/>
        <dbReference type="ChEBI" id="CHEBI:15378"/>
        <dbReference type="ChEBI" id="CHEBI:17135"/>
        <dbReference type="ChEBI" id="CHEBI:57534"/>
        <dbReference type="ChEBI" id="CHEBI:57560"/>
        <dbReference type="ChEBI" id="CHEBI:73315"/>
        <dbReference type="EC" id="2.5.1.26"/>
    </reaction>
</comment>
<feature type="binding site" evidence="8">
    <location>
        <begin position="291"/>
        <end position="294"/>
    </location>
    <ligand>
        <name>FAD</name>
        <dbReference type="ChEBI" id="CHEBI:57692"/>
    </ligand>
</feature>
<dbReference type="GO" id="GO:0008610">
    <property type="term" value="P:lipid biosynthetic process"/>
    <property type="evidence" value="ECO:0007669"/>
    <property type="project" value="InterPro"/>
</dbReference>
<sequence length="639" mass="69548">MPQREQDTQASVARMRTLTSHLVGGGRAPATVDAAEAPASAPRSSSPAATRWNGWGYDDTKLFINRDGDVEISGERYADVFHGAKDRTLPQLRPWAERAIALDVKRTSFATNRRPEDLEVAEAPRSVETQAALAAFLDALRQAGVRVSESKADRVRHGHGQTCAEIYRLRHARDAGRVPDVVVWPTSHAQVERIVAEASRRSETLCLVPYGGGTNVSNALQCEPHESRVIVSVDLGDMKRVLHVDKENMVVRAEAGITGLELHERLRLRGLTLGHEPDSWEFSTLGGWVATRASGMKKNAYGNIEDLVVNLRVVTPRGTIARAANAPRVAMGPDVHHAVLGSEGVLGVVTEATLRVRPFPATQVFDSFIFPTFAHGVAALAEITRAGCVPASLRLMDNTQFQLGQALKPRASNRFTSGVLDFAKKAYVTKFRGFDVSSMCAATVVMEGDARDVARQHEQITAIAKRHDGLVGGAENGQRGYFFTYVIAYLRDFAFDYYFLSESFETAVPWAHAQQLVHDIKRAIHETAARTATLQTAPLIACRISQVYDAGVCVYVYYGINYFGVDDPLALFHAVEAAAVDAMVANGAALSHHHGIGKHRREWLPAAISAPAVAVLHGIKHALDPDNVLAAGNLLLKSE</sequence>
<dbReference type="Gene3D" id="3.30.70.3450">
    <property type="match status" value="1"/>
</dbReference>
<evidence type="ECO:0000313" key="13">
    <source>
        <dbReference type="EMBL" id="KAJ0399863.1"/>
    </source>
</evidence>
<dbReference type="InterPro" id="IPR016166">
    <property type="entry name" value="FAD-bd_PCMH"/>
</dbReference>
<keyword evidence="5 8" id="KW-0274">FAD</keyword>
<dbReference type="InterPro" id="IPR016167">
    <property type="entry name" value="FAD-bd_PCMH_sub1"/>
</dbReference>
<keyword evidence="10" id="KW-0808">Transferase</keyword>
<dbReference type="InterPro" id="IPR025650">
    <property type="entry name" value="Alkyl-DHAP_Synthase"/>
</dbReference>
<evidence type="ECO:0000256" key="4">
    <source>
        <dbReference type="ARBA" id="ARBA00022630"/>
    </source>
</evidence>
<dbReference type="Gene3D" id="1.10.45.10">
    <property type="entry name" value="Vanillyl-alcohol Oxidase, Chain A, domain 4"/>
    <property type="match status" value="1"/>
</dbReference>
<feature type="domain" description="FAD-binding PCMH-type" evidence="12">
    <location>
        <begin position="175"/>
        <end position="359"/>
    </location>
</feature>
<proteinExistence type="inferred from homology"/>
<dbReference type="PANTHER" id="PTHR46568">
    <property type="entry name" value="ALKYLDIHYDROXYACETONEPHOSPHATE SYNTHASE, PEROXISOMAL"/>
    <property type="match status" value="1"/>
</dbReference>
<dbReference type="PROSITE" id="PS51387">
    <property type="entry name" value="FAD_PCMH"/>
    <property type="match status" value="1"/>
</dbReference>
<evidence type="ECO:0000256" key="1">
    <source>
        <dbReference type="ARBA" id="ARBA00004670"/>
    </source>
</evidence>
<dbReference type="SUPFAM" id="SSF56176">
    <property type="entry name" value="FAD-binding/transporter-associated domain-like"/>
    <property type="match status" value="1"/>
</dbReference>